<dbReference type="Proteomes" id="UP001214553">
    <property type="component" value="Chromosome"/>
</dbReference>
<accession>A0ABY8BWS6</accession>
<feature type="region of interest" description="Disordered" evidence="1">
    <location>
        <begin position="1"/>
        <end position="23"/>
    </location>
</feature>
<evidence type="ECO:0000313" key="2">
    <source>
        <dbReference type="EMBL" id="WEG08337.1"/>
    </source>
</evidence>
<evidence type="ECO:0008006" key="4">
    <source>
        <dbReference type="Google" id="ProtNLM"/>
    </source>
</evidence>
<proteinExistence type="predicted"/>
<gene>
    <name evidence="2" type="ORF">PU630_13995</name>
</gene>
<sequence length="315" mass="33544">MFGGKYKKAAETRRAGRPQAEAAGWTWHDAAPVPAQEICEAVLRRHDRHPVWPTGMSEVVDGTVDGQPFTGGHLVGYALGKTRQATAYGDRVSAEVVWMPLPASLPELRIVDTQLRDDDGVRLPQLPLPSGVSARWSVEGFVAPFAAELLTPAFIATLETAPASCTVVIRAGVILCYGDPIGDVPSIATRANFLAALVARVPHSCWGRADALIAGTGVSPTYAPDGNALVLSERLVERDWRGSGLAKITWEQTPQAKWSVTLSRRDEVEIWTAPSDDAAPQRPGIGGVRIDLHGRSNLGIPTVASTLGGDQPPSA</sequence>
<protein>
    <recommendedName>
        <fullName evidence="4">Rv3651-like N-terminal domain-containing protein</fullName>
    </recommendedName>
</protein>
<organism evidence="2 3">
    <name type="scientific">Microbacterium horticulturae</name>
    <dbReference type="NCBI Taxonomy" id="3028316"/>
    <lineage>
        <taxon>Bacteria</taxon>
        <taxon>Bacillati</taxon>
        <taxon>Actinomycetota</taxon>
        <taxon>Actinomycetes</taxon>
        <taxon>Micrococcales</taxon>
        <taxon>Microbacteriaceae</taxon>
        <taxon>Microbacterium</taxon>
    </lineage>
</organism>
<evidence type="ECO:0000256" key="1">
    <source>
        <dbReference type="SAM" id="MobiDB-lite"/>
    </source>
</evidence>
<reference evidence="2 3" key="1">
    <citation type="submission" date="2023-03" db="EMBL/GenBank/DDBJ databases">
        <title>Genome sequence of Microbacterium sp. KACC 23027.</title>
        <authorList>
            <person name="Kim S."/>
            <person name="Heo J."/>
            <person name="Kwon S.-W."/>
        </authorList>
    </citation>
    <scope>NUCLEOTIDE SEQUENCE [LARGE SCALE GENOMIC DNA]</scope>
    <source>
        <strain evidence="2 3">KACC 23027</strain>
    </source>
</reference>
<dbReference type="EMBL" id="CP119108">
    <property type="protein sequence ID" value="WEG08337.1"/>
    <property type="molecule type" value="Genomic_DNA"/>
</dbReference>
<dbReference type="RefSeq" id="WP_275277667.1">
    <property type="nucleotide sequence ID" value="NZ_CP119108.1"/>
</dbReference>
<name>A0ABY8BWS6_9MICO</name>
<evidence type="ECO:0000313" key="3">
    <source>
        <dbReference type="Proteomes" id="UP001214553"/>
    </source>
</evidence>
<keyword evidence="3" id="KW-1185">Reference proteome</keyword>